<accession>A0AAW0FHG6</accession>
<name>A0AAW0FHG6_9APHY</name>
<keyword evidence="3" id="KW-1185">Reference proteome</keyword>
<evidence type="ECO:0000313" key="3">
    <source>
        <dbReference type="Proteomes" id="UP001385951"/>
    </source>
</evidence>
<dbReference type="Proteomes" id="UP001385951">
    <property type="component" value="Unassembled WGS sequence"/>
</dbReference>
<comment type="caution">
    <text evidence="2">The sequence shown here is derived from an EMBL/GenBank/DDBJ whole genome shotgun (WGS) entry which is preliminary data.</text>
</comment>
<feature type="region of interest" description="Disordered" evidence="1">
    <location>
        <begin position="259"/>
        <end position="283"/>
    </location>
</feature>
<feature type="compositionally biased region" description="Polar residues" evidence="1">
    <location>
        <begin position="271"/>
        <end position="283"/>
    </location>
</feature>
<dbReference type="AlphaFoldDB" id="A0AAW0FHG6"/>
<organism evidence="2 3">
    <name type="scientific">Cerrena zonata</name>
    <dbReference type="NCBI Taxonomy" id="2478898"/>
    <lineage>
        <taxon>Eukaryota</taxon>
        <taxon>Fungi</taxon>
        <taxon>Dikarya</taxon>
        <taxon>Basidiomycota</taxon>
        <taxon>Agaricomycotina</taxon>
        <taxon>Agaricomycetes</taxon>
        <taxon>Polyporales</taxon>
        <taxon>Cerrenaceae</taxon>
        <taxon>Cerrena</taxon>
    </lineage>
</organism>
<evidence type="ECO:0000256" key="1">
    <source>
        <dbReference type="SAM" id="MobiDB-lite"/>
    </source>
</evidence>
<sequence length="624" mass="69743">MSEGNKKAVRFTGLLSGPDGASSPSREDSGFWYREGGPFPHLALSARPASSSALERESVGTRYTPIPDLDTMRSPSPIESRPYIPDLASLRSPSPIENRLFIPNLDMVHSPSPIDTHPFIPDLNTVCSPSPITSHRSSAVQSPPPISTSMFIPDLNSVRSPSPINTRPFIPDLAAVRSPSPIDTRPFVPDLSAVRSPSPIDTRPFVPDLSAVRSPSPIDTRPFVPDLSAVRSPSPIDTRPFVPDLSAVRSPSPIDTRPFVPDLSAVRSPSPIESRSQPLATTSHHQIMRLPSSSSEPLPVSHDSISSFYEQNVRFMQNLEQNVLIRGMSNMSLDSRSSEKQRDYSSYGRVILIMDEIDLFFWSVVKTHWFGPNLLPTWRKWAKNHQMTVKLMEDLLDYPQRYSSLFKNYGIDPSCELPTDESGRFILPPIEVNSEEIIPRLKFIFTQFPKLIKKLGYNELSQTATIMSEGVEALSQEEGTMSTEDAEVMSDMEFHLANELGRIKNIVDWHESIMRQADVFEHRSTEAFVNAWSRHLRSAAGVPELRMMETRSIAPSILTPVCETPYPDIPPHPSTNLRYPDDELDDTEKLIANMTELSSAIGDLRITTSHVFGTTRYDNLARQT</sequence>
<proteinExistence type="predicted"/>
<dbReference type="EMBL" id="JASBNA010000106">
    <property type="protein sequence ID" value="KAK7676741.1"/>
    <property type="molecule type" value="Genomic_DNA"/>
</dbReference>
<evidence type="ECO:0000313" key="2">
    <source>
        <dbReference type="EMBL" id="KAK7676741.1"/>
    </source>
</evidence>
<feature type="region of interest" description="Disordered" evidence="1">
    <location>
        <begin position="1"/>
        <end position="32"/>
    </location>
</feature>
<protein>
    <submittedName>
        <fullName evidence="2">Uncharacterized protein</fullName>
    </submittedName>
</protein>
<gene>
    <name evidence="2" type="ORF">QCA50_020317</name>
</gene>
<reference evidence="2 3" key="1">
    <citation type="submission" date="2022-09" db="EMBL/GenBank/DDBJ databases">
        <authorList>
            <person name="Palmer J.M."/>
        </authorList>
    </citation>
    <scope>NUCLEOTIDE SEQUENCE [LARGE SCALE GENOMIC DNA]</scope>
    <source>
        <strain evidence="2 3">DSM 7382</strain>
    </source>
</reference>